<evidence type="ECO:0000313" key="3">
    <source>
        <dbReference type="Proteomes" id="UP000325081"/>
    </source>
</evidence>
<comment type="caution">
    <text evidence="2">The sequence shown here is derived from an EMBL/GenBank/DDBJ whole genome shotgun (WGS) entry which is preliminary data.</text>
</comment>
<dbReference type="Pfam" id="PF12776">
    <property type="entry name" value="Myb_DNA-bind_3"/>
    <property type="match status" value="1"/>
</dbReference>
<name>A0A5A7PG44_STRAF</name>
<accession>A0A5A7PG44</accession>
<dbReference type="PANTHER" id="PTHR46929:SF33">
    <property type="entry name" value="L10-INTERACTING MYB DOMAIN-CONTAINING PROTEIN-LIKE ISOFORM X1"/>
    <property type="match status" value="1"/>
</dbReference>
<protein>
    <submittedName>
        <fullName evidence="2">3-ketoacyl-CoA synthase 13</fullName>
    </submittedName>
</protein>
<proteinExistence type="predicted"/>
<evidence type="ECO:0000259" key="1">
    <source>
        <dbReference type="Pfam" id="PF12776"/>
    </source>
</evidence>
<dbReference type="PANTHER" id="PTHR46929">
    <property type="entry name" value="EXPRESSED PROTEIN"/>
    <property type="match status" value="1"/>
</dbReference>
<feature type="domain" description="Myb/SANT-like" evidence="1">
    <location>
        <begin position="17"/>
        <end position="109"/>
    </location>
</feature>
<organism evidence="2 3">
    <name type="scientific">Striga asiatica</name>
    <name type="common">Asiatic witchweed</name>
    <name type="synonym">Buchnera asiatica</name>
    <dbReference type="NCBI Taxonomy" id="4170"/>
    <lineage>
        <taxon>Eukaryota</taxon>
        <taxon>Viridiplantae</taxon>
        <taxon>Streptophyta</taxon>
        <taxon>Embryophyta</taxon>
        <taxon>Tracheophyta</taxon>
        <taxon>Spermatophyta</taxon>
        <taxon>Magnoliopsida</taxon>
        <taxon>eudicotyledons</taxon>
        <taxon>Gunneridae</taxon>
        <taxon>Pentapetalae</taxon>
        <taxon>asterids</taxon>
        <taxon>lamiids</taxon>
        <taxon>Lamiales</taxon>
        <taxon>Orobanchaceae</taxon>
        <taxon>Buchnereae</taxon>
        <taxon>Striga</taxon>
    </lineage>
</organism>
<gene>
    <name evidence="2" type="ORF">STAS_07523</name>
</gene>
<dbReference type="AlphaFoldDB" id="A0A5A7PG44"/>
<dbReference type="Proteomes" id="UP000325081">
    <property type="component" value="Unassembled WGS sequence"/>
</dbReference>
<dbReference type="EMBL" id="BKCP01004494">
    <property type="protein sequence ID" value="GER31518.1"/>
    <property type="molecule type" value="Genomic_DNA"/>
</dbReference>
<dbReference type="OrthoDB" id="1937145at2759"/>
<reference evidence="3" key="1">
    <citation type="journal article" date="2019" name="Curr. Biol.">
        <title>Genome Sequence of Striga asiatica Provides Insight into the Evolution of Plant Parasitism.</title>
        <authorList>
            <person name="Yoshida S."/>
            <person name="Kim S."/>
            <person name="Wafula E.K."/>
            <person name="Tanskanen J."/>
            <person name="Kim Y.M."/>
            <person name="Honaas L."/>
            <person name="Yang Z."/>
            <person name="Spallek T."/>
            <person name="Conn C.E."/>
            <person name="Ichihashi Y."/>
            <person name="Cheong K."/>
            <person name="Cui S."/>
            <person name="Der J.P."/>
            <person name="Gundlach H."/>
            <person name="Jiao Y."/>
            <person name="Hori C."/>
            <person name="Ishida J.K."/>
            <person name="Kasahara H."/>
            <person name="Kiba T."/>
            <person name="Kim M.S."/>
            <person name="Koo N."/>
            <person name="Laohavisit A."/>
            <person name="Lee Y.H."/>
            <person name="Lumba S."/>
            <person name="McCourt P."/>
            <person name="Mortimer J.C."/>
            <person name="Mutuku J.M."/>
            <person name="Nomura T."/>
            <person name="Sasaki-Sekimoto Y."/>
            <person name="Seto Y."/>
            <person name="Wang Y."/>
            <person name="Wakatake T."/>
            <person name="Sakakibara H."/>
            <person name="Demura T."/>
            <person name="Yamaguchi S."/>
            <person name="Yoneyama K."/>
            <person name="Manabe R.I."/>
            <person name="Nelson D.C."/>
            <person name="Schulman A.H."/>
            <person name="Timko M.P."/>
            <person name="dePamphilis C.W."/>
            <person name="Choi D."/>
            <person name="Shirasu K."/>
        </authorList>
    </citation>
    <scope>NUCLEOTIDE SEQUENCE [LARGE SCALE GENOMIC DNA]</scope>
    <source>
        <strain evidence="3">cv. UVA1</strain>
    </source>
</reference>
<evidence type="ECO:0000313" key="2">
    <source>
        <dbReference type="EMBL" id="GER31518.1"/>
    </source>
</evidence>
<sequence>MAPKFGVVQEDYFYDLEWTLGMDTSFIDILLDEKSIGAFVPHSSNEESLATTTKRINASFGKNFTVSYMKYFLEILLKKHNTFSTLIRKHDVRYDEETNMLHASDNTWYELFRWEEFTLAYFEKGDPSWADLKALFHIEQPYVPPVELHIISDDDEGDVGKNVRVPKRSTTMMGVESNNNKFLHIK</sequence>
<keyword evidence="3" id="KW-1185">Reference proteome</keyword>
<dbReference type="InterPro" id="IPR024752">
    <property type="entry name" value="Myb/SANT-like_dom"/>
</dbReference>